<feature type="domain" description="HTH gntR-type" evidence="5">
    <location>
        <begin position="9"/>
        <end position="76"/>
    </location>
</feature>
<dbReference type="Pfam" id="PF00392">
    <property type="entry name" value="GntR"/>
    <property type="match status" value="1"/>
</dbReference>
<dbReference type="SMART" id="SM00895">
    <property type="entry name" value="FCD"/>
    <property type="match status" value="1"/>
</dbReference>
<keyword evidence="7" id="KW-1185">Reference proteome</keyword>
<dbReference type="Proteomes" id="UP000299290">
    <property type="component" value="Unassembled WGS sequence"/>
</dbReference>
<dbReference type="InterPro" id="IPR008920">
    <property type="entry name" value="TF_FadR/GntR_C"/>
</dbReference>
<evidence type="ECO:0000256" key="2">
    <source>
        <dbReference type="ARBA" id="ARBA00023125"/>
    </source>
</evidence>
<dbReference type="InterPro" id="IPR036390">
    <property type="entry name" value="WH_DNA-bd_sf"/>
</dbReference>
<dbReference type="SMART" id="SM00345">
    <property type="entry name" value="HTH_GNTR"/>
    <property type="match status" value="1"/>
</dbReference>
<keyword evidence="1" id="KW-0805">Transcription regulation</keyword>
<dbReference type="AlphaFoldDB" id="A0A4D4JYZ6"/>
<dbReference type="SUPFAM" id="SSF48008">
    <property type="entry name" value="GntR ligand-binding domain-like"/>
    <property type="match status" value="1"/>
</dbReference>
<dbReference type="PROSITE" id="PS50949">
    <property type="entry name" value="HTH_GNTR"/>
    <property type="match status" value="1"/>
</dbReference>
<dbReference type="InterPro" id="IPR036388">
    <property type="entry name" value="WH-like_DNA-bd_sf"/>
</dbReference>
<dbReference type="PANTHER" id="PTHR43537:SF24">
    <property type="entry name" value="GLUCONATE OPERON TRANSCRIPTIONAL REPRESSOR"/>
    <property type="match status" value="1"/>
</dbReference>
<dbReference type="GO" id="GO:0003700">
    <property type="term" value="F:DNA-binding transcription factor activity"/>
    <property type="evidence" value="ECO:0007669"/>
    <property type="project" value="InterPro"/>
</dbReference>
<evidence type="ECO:0000256" key="1">
    <source>
        <dbReference type="ARBA" id="ARBA00023015"/>
    </source>
</evidence>
<dbReference type="PANTHER" id="PTHR43537">
    <property type="entry name" value="TRANSCRIPTIONAL REGULATOR, GNTR FAMILY"/>
    <property type="match status" value="1"/>
</dbReference>
<evidence type="ECO:0000313" key="7">
    <source>
        <dbReference type="Proteomes" id="UP000299290"/>
    </source>
</evidence>
<keyword evidence="3" id="KW-0804">Transcription</keyword>
<comment type="caution">
    <text evidence="6">The sequence shown here is derived from an EMBL/GenBank/DDBJ whole genome shotgun (WGS) entry which is preliminary data.</text>
</comment>
<dbReference type="InterPro" id="IPR000524">
    <property type="entry name" value="Tscrpt_reg_HTH_GntR"/>
</dbReference>
<dbReference type="Gene3D" id="1.20.120.530">
    <property type="entry name" value="GntR ligand-binding domain-like"/>
    <property type="match status" value="1"/>
</dbReference>
<keyword evidence="2" id="KW-0238">DNA-binding</keyword>
<dbReference type="PRINTS" id="PR00035">
    <property type="entry name" value="HTHGNTR"/>
</dbReference>
<evidence type="ECO:0000256" key="3">
    <source>
        <dbReference type="ARBA" id="ARBA00023163"/>
    </source>
</evidence>
<name>A0A4D4JYZ6_9ACTN</name>
<accession>A0A4D4JYZ6</accession>
<feature type="region of interest" description="Disordered" evidence="4">
    <location>
        <begin position="207"/>
        <end position="242"/>
    </location>
</feature>
<dbReference type="GO" id="GO:0003677">
    <property type="term" value="F:DNA binding"/>
    <property type="evidence" value="ECO:0007669"/>
    <property type="project" value="UniProtKB-KW"/>
</dbReference>
<reference evidence="6 7" key="1">
    <citation type="journal article" date="2020" name="Int. J. Syst. Evol. Microbiol.">
        <title>Reclassification of Streptomyces castelarensis and Streptomyces sporoclivatus as later heterotypic synonyms of Streptomyces antimycoticus.</title>
        <authorList>
            <person name="Komaki H."/>
            <person name="Tamura T."/>
        </authorList>
    </citation>
    <scope>NUCLEOTIDE SEQUENCE [LARGE SCALE GENOMIC DNA]</scope>
    <source>
        <strain evidence="6 7">NBRC 12839</strain>
    </source>
</reference>
<dbReference type="SUPFAM" id="SSF46785">
    <property type="entry name" value="Winged helix' DNA-binding domain"/>
    <property type="match status" value="1"/>
</dbReference>
<protein>
    <submittedName>
        <fullName evidence="6">Transcriptional regulator</fullName>
    </submittedName>
</protein>
<dbReference type="Gene3D" id="1.10.10.10">
    <property type="entry name" value="Winged helix-like DNA-binding domain superfamily/Winged helix DNA-binding domain"/>
    <property type="match status" value="1"/>
</dbReference>
<dbReference type="Pfam" id="PF07729">
    <property type="entry name" value="FCD"/>
    <property type="match status" value="1"/>
</dbReference>
<dbReference type="InterPro" id="IPR011711">
    <property type="entry name" value="GntR_C"/>
</dbReference>
<organism evidence="6 7">
    <name type="scientific">Streptomyces antimycoticus</name>
    <dbReference type="NCBI Taxonomy" id="68175"/>
    <lineage>
        <taxon>Bacteria</taxon>
        <taxon>Bacillati</taxon>
        <taxon>Actinomycetota</taxon>
        <taxon>Actinomycetes</taxon>
        <taxon>Kitasatosporales</taxon>
        <taxon>Streptomycetaceae</taxon>
        <taxon>Streptomyces</taxon>
        <taxon>Streptomyces violaceusniger group</taxon>
    </lineage>
</organism>
<gene>
    <name evidence="6" type="ORF">SANT12839_027670</name>
</gene>
<dbReference type="CDD" id="cd07377">
    <property type="entry name" value="WHTH_GntR"/>
    <property type="match status" value="1"/>
</dbReference>
<evidence type="ECO:0000313" key="6">
    <source>
        <dbReference type="EMBL" id="GDY41885.1"/>
    </source>
</evidence>
<sequence>MDIAPSPIPSRTQYVQEAVKHAILTGRLRPGQALVEAELAAQFGVSKTPVREALKTLAGRGLVVMSEYKGATVRTVDTAMAHAVYDVRLLLEPEALRRTVTARAELEAAGAALERSDAADDPAGRSLANRDFHRALYLPCGNPLLTRMLDELRDQAALVSAVAWQAVPSWEQEALEHREILARALDGDADGAGRALHDHIASFVRRAFPDRESPDGELPGVESSGVESSGVESPGGESPDRE</sequence>
<evidence type="ECO:0000256" key="4">
    <source>
        <dbReference type="SAM" id="MobiDB-lite"/>
    </source>
</evidence>
<dbReference type="EMBL" id="BJHV01000001">
    <property type="protein sequence ID" value="GDY41885.1"/>
    <property type="molecule type" value="Genomic_DNA"/>
</dbReference>
<evidence type="ECO:0000259" key="5">
    <source>
        <dbReference type="PROSITE" id="PS50949"/>
    </source>
</evidence>
<dbReference type="RefSeq" id="WP_137965260.1">
    <property type="nucleotide sequence ID" value="NZ_BJHV01000001.1"/>
</dbReference>
<feature type="compositionally biased region" description="Low complexity" evidence="4">
    <location>
        <begin position="216"/>
        <end position="242"/>
    </location>
</feature>
<proteinExistence type="predicted"/>